<name>A0A2P2E9Z3_9PROT</name>
<evidence type="ECO:0000313" key="1">
    <source>
        <dbReference type="EMBL" id="GBF57864.1"/>
    </source>
</evidence>
<dbReference type="OrthoDB" id="9825332at2"/>
<dbReference type="EMBL" id="BFBR01000004">
    <property type="protein sequence ID" value="GBF57864.1"/>
    <property type="molecule type" value="Genomic_DNA"/>
</dbReference>
<reference evidence="1 2" key="1">
    <citation type="journal article" date="2018" name="Genome Announc.">
        <title>Draft Genome Sequence of "Candidatus Phycosocius bacilliformis," an Alphaproteobacterial Ectosymbiont of the Hydrocarbon-Producing Green Alga Botryococcus braunii.</title>
        <authorList>
            <person name="Tanabe Y."/>
            <person name="Yamaguchi H."/>
            <person name="Watanabe M.M."/>
        </authorList>
    </citation>
    <scope>NUCLEOTIDE SEQUENCE [LARGE SCALE GENOMIC DNA]</scope>
    <source>
        <strain evidence="1 2">BOTRYCO-2</strain>
    </source>
</reference>
<dbReference type="AlphaFoldDB" id="A0A2P2E9Z3"/>
<dbReference type="Proteomes" id="UP000245086">
    <property type="component" value="Unassembled WGS sequence"/>
</dbReference>
<proteinExistence type="predicted"/>
<gene>
    <name evidence="1" type="ORF">PbB2_01534</name>
</gene>
<dbReference type="RefSeq" id="WP_108984738.1">
    <property type="nucleotide sequence ID" value="NZ_BFBR01000004.1"/>
</dbReference>
<comment type="caution">
    <text evidence="1">The sequence shown here is derived from an EMBL/GenBank/DDBJ whole genome shotgun (WGS) entry which is preliminary data.</text>
</comment>
<evidence type="ECO:0008006" key="3">
    <source>
        <dbReference type="Google" id="ProtNLM"/>
    </source>
</evidence>
<evidence type="ECO:0000313" key="2">
    <source>
        <dbReference type="Proteomes" id="UP000245086"/>
    </source>
</evidence>
<sequence length="159" mass="17529">MKAEAQVDIIAPSFRLQRKMGGPASRMLTPEAYRKANAALEAVIPPVDVEVKRLLDELQQVLMARAPGGRDIMWNNAHEIRGLAGTVRKTCLGQAANLICHYLNDTDSDFQPDLGVMQTIVVVAFQALRDDADTDPMIQVLVQDGARAVIAQRHREGRD</sequence>
<organism evidence="1 2">
    <name type="scientific">Candidatus Phycosocius bacilliformis</name>
    <dbReference type="NCBI Taxonomy" id="1445552"/>
    <lineage>
        <taxon>Bacteria</taxon>
        <taxon>Pseudomonadati</taxon>
        <taxon>Pseudomonadota</taxon>
        <taxon>Alphaproteobacteria</taxon>
        <taxon>Caulobacterales</taxon>
        <taxon>Caulobacterales incertae sedis</taxon>
        <taxon>Candidatus Phycosocius</taxon>
    </lineage>
</organism>
<accession>A0A2P2E9Z3</accession>
<protein>
    <recommendedName>
        <fullName evidence="3">HPt domain-containing protein</fullName>
    </recommendedName>
</protein>
<keyword evidence="2" id="KW-1185">Reference proteome</keyword>